<dbReference type="InterPro" id="IPR014004">
    <property type="entry name" value="Transpt-assoc_nodulatn_dom_bac"/>
</dbReference>
<keyword evidence="1" id="KW-0732">Signal</keyword>
<dbReference type="PANTHER" id="PTHR34606">
    <property type="entry name" value="BON DOMAIN-CONTAINING PROTEIN"/>
    <property type="match status" value="1"/>
</dbReference>
<dbReference type="SMART" id="SM00749">
    <property type="entry name" value="BON"/>
    <property type="match status" value="2"/>
</dbReference>
<evidence type="ECO:0000313" key="4">
    <source>
        <dbReference type="Proteomes" id="UP001163726"/>
    </source>
</evidence>
<organism evidence="3 4">
    <name type="scientific">Catenovulum adriaticum</name>
    <dbReference type="NCBI Taxonomy" id="2984846"/>
    <lineage>
        <taxon>Bacteria</taxon>
        <taxon>Pseudomonadati</taxon>
        <taxon>Pseudomonadota</taxon>
        <taxon>Gammaproteobacteria</taxon>
        <taxon>Alteromonadales</taxon>
        <taxon>Alteromonadaceae</taxon>
        <taxon>Catenovulum</taxon>
    </lineage>
</organism>
<sequence length="185" mass="20080">MKLTQTQSVITAALLSVSAMSVSANNNWENEAKDAWIDGKAESTLLLNTNLNSFDINTDVKDGRVTLTGRVDSEIDKALAEELVENLEGVEDIDNEITVQSESDVKDEPNEMLSSLKDSKVASVVKTRLLMESEVSGTDIDVDSKNGVVILQGEVDTKAEQDLAIAIAKNTNDVKEVIDNIEIIN</sequence>
<evidence type="ECO:0000259" key="2">
    <source>
        <dbReference type="PROSITE" id="PS50914"/>
    </source>
</evidence>
<gene>
    <name evidence="3" type="ORF">OLW01_01610</name>
</gene>
<dbReference type="Gene3D" id="3.30.1340.30">
    <property type="match status" value="2"/>
</dbReference>
<feature type="signal peptide" evidence="1">
    <location>
        <begin position="1"/>
        <end position="24"/>
    </location>
</feature>
<feature type="chain" id="PRO_5047469928" evidence="1">
    <location>
        <begin position="25"/>
        <end position="185"/>
    </location>
</feature>
<dbReference type="Proteomes" id="UP001163726">
    <property type="component" value="Chromosome"/>
</dbReference>
<feature type="domain" description="BON" evidence="2">
    <location>
        <begin position="117"/>
        <end position="185"/>
    </location>
</feature>
<accession>A0ABY7AP88</accession>
<reference evidence="3" key="1">
    <citation type="submission" date="2022-10" db="EMBL/GenBank/DDBJ databases">
        <title>Catenovulum adriacola sp. nov. isolated in the Harbour of Susak.</title>
        <authorList>
            <person name="Schoch T."/>
            <person name="Reich S.J."/>
            <person name="Stoeferle S."/>
            <person name="Flaiz M."/>
            <person name="Kazda M."/>
            <person name="Riedel C.U."/>
            <person name="Duerre P."/>
        </authorList>
    </citation>
    <scope>NUCLEOTIDE SEQUENCE</scope>
    <source>
        <strain evidence="3">TS8</strain>
    </source>
</reference>
<proteinExistence type="predicted"/>
<evidence type="ECO:0000256" key="1">
    <source>
        <dbReference type="SAM" id="SignalP"/>
    </source>
</evidence>
<dbReference type="EMBL" id="CP109965">
    <property type="protein sequence ID" value="WAJ70542.1"/>
    <property type="molecule type" value="Genomic_DNA"/>
</dbReference>
<name>A0ABY7AP88_9ALTE</name>
<dbReference type="Pfam" id="PF04972">
    <property type="entry name" value="BON"/>
    <property type="match status" value="2"/>
</dbReference>
<protein>
    <submittedName>
        <fullName evidence="3">BON domain-containing protein</fullName>
    </submittedName>
</protein>
<evidence type="ECO:0000313" key="3">
    <source>
        <dbReference type="EMBL" id="WAJ70542.1"/>
    </source>
</evidence>
<keyword evidence="4" id="KW-1185">Reference proteome</keyword>
<dbReference type="PANTHER" id="PTHR34606:SF15">
    <property type="entry name" value="BON DOMAIN-CONTAINING PROTEIN"/>
    <property type="match status" value="1"/>
</dbReference>
<dbReference type="PROSITE" id="PS50914">
    <property type="entry name" value="BON"/>
    <property type="match status" value="2"/>
</dbReference>
<feature type="domain" description="BON" evidence="2">
    <location>
        <begin position="33"/>
        <end position="101"/>
    </location>
</feature>
<dbReference type="RefSeq" id="WP_268074892.1">
    <property type="nucleotide sequence ID" value="NZ_CP109965.1"/>
</dbReference>
<dbReference type="InterPro" id="IPR051686">
    <property type="entry name" value="Lipoprotein_DolP"/>
</dbReference>
<dbReference type="InterPro" id="IPR007055">
    <property type="entry name" value="BON_dom"/>
</dbReference>